<keyword evidence="3" id="KW-1185">Reference proteome</keyword>
<dbReference type="RefSeq" id="XP_022402588.1">
    <property type="nucleotide sequence ID" value="XM_022540857.1"/>
</dbReference>
<reference evidence="3" key="1">
    <citation type="journal article" date="2017" name="Genome Biol.">
        <title>Comparative genomics reveals high biological diversity and specific adaptations in the industrially and medically important fungal genus Aspergillus.</title>
        <authorList>
            <person name="de Vries R.P."/>
            <person name="Riley R."/>
            <person name="Wiebenga A."/>
            <person name="Aguilar-Osorio G."/>
            <person name="Amillis S."/>
            <person name="Uchima C.A."/>
            <person name="Anderluh G."/>
            <person name="Asadollahi M."/>
            <person name="Askin M."/>
            <person name="Barry K."/>
            <person name="Battaglia E."/>
            <person name="Bayram O."/>
            <person name="Benocci T."/>
            <person name="Braus-Stromeyer S.A."/>
            <person name="Caldana C."/>
            <person name="Canovas D."/>
            <person name="Cerqueira G.C."/>
            <person name="Chen F."/>
            <person name="Chen W."/>
            <person name="Choi C."/>
            <person name="Clum A."/>
            <person name="Dos Santos R.A."/>
            <person name="Damasio A.R."/>
            <person name="Diallinas G."/>
            <person name="Emri T."/>
            <person name="Fekete E."/>
            <person name="Flipphi M."/>
            <person name="Freyberg S."/>
            <person name="Gallo A."/>
            <person name="Gournas C."/>
            <person name="Habgood R."/>
            <person name="Hainaut M."/>
            <person name="Harispe M.L."/>
            <person name="Henrissat B."/>
            <person name="Hilden K.S."/>
            <person name="Hope R."/>
            <person name="Hossain A."/>
            <person name="Karabika E."/>
            <person name="Karaffa L."/>
            <person name="Karanyi Z."/>
            <person name="Krasevec N."/>
            <person name="Kuo A."/>
            <person name="Kusch H."/>
            <person name="LaButti K."/>
            <person name="Lagendijk E.L."/>
            <person name="Lapidus A."/>
            <person name="Levasseur A."/>
            <person name="Lindquist E."/>
            <person name="Lipzen A."/>
            <person name="Logrieco A.F."/>
            <person name="MacCabe A."/>
            <person name="Maekelae M.R."/>
            <person name="Malavazi I."/>
            <person name="Melin P."/>
            <person name="Meyer V."/>
            <person name="Mielnichuk N."/>
            <person name="Miskei M."/>
            <person name="Molnar A.P."/>
            <person name="Mule G."/>
            <person name="Ngan C.Y."/>
            <person name="Orejas M."/>
            <person name="Orosz E."/>
            <person name="Ouedraogo J.P."/>
            <person name="Overkamp K.M."/>
            <person name="Park H.-S."/>
            <person name="Perrone G."/>
            <person name="Piumi F."/>
            <person name="Punt P.J."/>
            <person name="Ram A.F."/>
            <person name="Ramon A."/>
            <person name="Rauscher S."/>
            <person name="Record E."/>
            <person name="Riano-Pachon D.M."/>
            <person name="Robert V."/>
            <person name="Roehrig J."/>
            <person name="Ruller R."/>
            <person name="Salamov A."/>
            <person name="Salih N.S."/>
            <person name="Samson R.A."/>
            <person name="Sandor E."/>
            <person name="Sanguinetti M."/>
            <person name="Schuetze T."/>
            <person name="Sepcic K."/>
            <person name="Shelest E."/>
            <person name="Sherlock G."/>
            <person name="Sophianopoulou V."/>
            <person name="Squina F.M."/>
            <person name="Sun H."/>
            <person name="Susca A."/>
            <person name="Todd R.B."/>
            <person name="Tsang A."/>
            <person name="Unkles S.E."/>
            <person name="van de Wiele N."/>
            <person name="van Rossen-Uffink D."/>
            <person name="Oliveira J.V."/>
            <person name="Vesth T.C."/>
            <person name="Visser J."/>
            <person name="Yu J.-H."/>
            <person name="Zhou M."/>
            <person name="Andersen M.R."/>
            <person name="Archer D.B."/>
            <person name="Baker S.E."/>
            <person name="Benoit I."/>
            <person name="Brakhage A.A."/>
            <person name="Braus G.H."/>
            <person name="Fischer R."/>
            <person name="Frisvad J.C."/>
            <person name="Goldman G.H."/>
            <person name="Houbraken J."/>
            <person name="Oakley B."/>
            <person name="Pocsi I."/>
            <person name="Scazzocchio C."/>
            <person name="Seiboth B."/>
            <person name="vanKuyk P.A."/>
            <person name="Wortman J."/>
            <person name="Dyer P.S."/>
            <person name="Grigoriev I.V."/>
        </authorList>
    </citation>
    <scope>NUCLEOTIDE SEQUENCE [LARGE SCALE GENOMIC DNA]</scope>
    <source>
        <strain evidence="3">CBS 516.65</strain>
    </source>
</reference>
<name>A0A1L9VPT4_ASPGL</name>
<feature type="compositionally biased region" description="Basic and acidic residues" evidence="1">
    <location>
        <begin position="169"/>
        <end position="186"/>
    </location>
</feature>
<evidence type="ECO:0000313" key="2">
    <source>
        <dbReference type="EMBL" id="OJJ85894.1"/>
    </source>
</evidence>
<protein>
    <submittedName>
        <fullName evidence="2">Uncharacterized protein</fullName>
    </submittedName>
</protein>
<dbReference type="VEuPathDB" id="FungiDB:ASPGLDRAFT_1290912"/>
<accession>A0A1L9VPT4</accession>
<dbReference type="Proteomes" id="UP000184300">
    <property type="component" value="Unassembled WGS sequence"/>
</dbReference>
<proteinExistence type="predicted"/>
<sequence length="194" mass="22488">MPSGGPFYAAAKPAVLDRLEASIFLRDVLPPIMLYSLKFLEIIFPPTIPGCIFLGSPAHQNWIETISYVQGKLNLPRLTLRIYFPNLRSFQDKMLHRKSALTREEGMQSIVSMHESITSPLSQLGNRLSRCFVHAVWPLTWRFSTMQSNMQEVERDLVQIERSLERRIMGNDGYDSRTTRGNEPERSQWLQRYD</sequence>
<evidence type="ECO:0000313" key="3">
    <source>
        <dbReference type="Proteomes" id="UP000184300"/>
    </source>
</evidence>
<evidence type="ECO:0000256" key="1">
    <source>
        <dbReference type="SAM" id="MobiDB-lite"/>
    </source>
</evidence>
<feature type="region of interest" description="Disordered" evidence="1">
    <location>
        <begin position="169"/>
        <end position="194"/>
    </location>
</feature>
<dbReference type="AlphaFoldDB" id="A0A1L9VPT4"/>
<dbReference type="GeneID" id="34457118"/>
<dbReference type="OrthoDB" id="4479040at2759"/>
<gene>
    <name evidence="2" type="ORF">ASPGLDRAFT_1290912</name>
</gene>
<dbReference type="EMBL" id="KV878893">
    <property type="protein sequence ID" value="OJJ85894.1"/>
    <property type="molecule type" value="Genomic_DNA"/>
</dbReference>
<organism evidence="2 3">
    <name type="scientific">Aspergillus glaucus CBS 516.65</name>
    <dbReference type="NCBI Taxonomy" id="1160497"/>
    <lineage>
        <taxon>Eukaryota</taxon>
        <taxon>Fungi</taxon>
        <taxon>Dikarya</taxon>
        <taxon>Ascomycota</taxon>
        <taxon>Pezizomycotina</taxon>
        <taxon>Eurotiomycetes</taxon>
        <taxon>Eurotiomycetidae</taxon>
        <taxon>Eurotiales</taxon>
        <taxon>Aspergillaceae</taxon>
        <taxon>Aspergillus</taxon>
        <taxon>Aspergillus subgen. Aspergillus</taxon>
    </lineage>
</organism>